<evidence type="ECO:0000256" key="1">
    <source>
        <dbReference type="SAM" id="MobiDB-lite"/>
    </source>
</evidence>
<dbReference type="GO" id="GO:0031267">
    <property type="term" value="F:small GTPase binding"/>
    <property type="evidence" value="ECO:0007669"/>
    <property type="project" value="TreeGrafter"/>
</dbReference>
<feature type="region of interest" description="Disordered" evidence="1">
    <location>
        <begin position="275"/>
        <end position="443"/>
    </location>
</feature>
<name>A0A8B8E8U7_CRAVI</name>
<dbReference type="PANTHER" id="PTHR14407">
    <property type="entry name" value="HERMANSKY-PUDLAK SYNDROME 4 PROTEIN LIGHT-EAR PROTEIN-RELATED"/>
    <property type="match status" value="1"/>
</dbReference>
<dbReference type="Proteomes" id="UP000694844">
    <property type="component" value="Chromosome 5"/>
</dbReference>
<feature type="domain" description="CCZ1/INTU/HSP4 first Longin" evidence="2">
    <location>
        <begin position="15"/>
        <end position="120"/>
    </location>
</feature>
<dbReference type="PANTHER" id="PTHR14407:SF9">
    <property type="entry name" value="BLOC-3 COMPLEX MEMBER HPS4"/>
    <property type="match status" value="1"/>
</dbReference>
<accession>A0A8B8E8U7</accession>
<dbReference type="GO" id="GO:0031085">
    <property type="term" value="C:BLOC-3 complex"/>
    <property type="evidence" value="ECO:0007669"/>
    <property type="project" value="TreeGrafter"/>
</dbReference>
<dbReference type="GO" id="GO:0031410">
    <property type="term" value="C:cytoplasmic vesicle"/>
    <property type="evidence" value="ECO:0007669"/>
    <property type="project" value="TreeGrafter"/>
</dbReference>
<dbReference type="Pfam" id="PF19031">
    <property type="entry name" value="Intu_longin_1"/>
    <property type="match status" value="1"/>
</dbReference>
<evidence type="ECO:0000313" key="4">
    <source>
        <dbReference type="RefSeq" id="XP_022336023.1"/>
    </source>
</evidence>
<feature type="compositionally biased region" description="Polar residues" evidence="1">
    <location>
        <begin position="346"/>
        <end position="371"/>
    </location>
</feature>
<feature type="compositionally biased region" description="Basic and acidic residues" evidence="1">
    <location>
        <begin position="291"/>
        <end position="327"/>
    </location>
</feature>
<dbReference type="OrthoDB" id="16754at2759"/>
<feature type="non-terminal residue" evidence="4">
    <location>
        <position position="1"/>
    </location>
</feature>
<dbReference type="GO" id="GO:0006605">
    <property type="term" value="P:protein targeting"/>
    <property type="evidence" value="ECO:0007669"/>
    <property type="project" value="TreeGrafter"/>
</dbReference>
<dbReference type="GO" id="GO:0005765">
    <property type="term" value="C:lysosomal membrane"/>
    <property type="evidence" value="ECO:0007669"/>
    <property type="project" value="TreeGrafter"/>
</dbReference>
<gene>
    <name evidence="4" type="primary">LOC111132499</name>
</gene>
<feature type="region of interest" description="Disordered" evidence="1">
    <location>
        <begin position="502"/>
        <end position="528"/>
    </location>
</feature>
<dbReference type="GO" id="GO:0016192">
    <property type="term" value="P:vesicle-mediated transport"/>
    <property type="evidence" value="ECO:0007669"/>
    <property type="project" value="InterPro"/>
</dbReference>
<dbReference type="GO" id="GO:0005085">
    <property type="term" value="F:guanyl-nucleotide exchange factor activity"/>
    <property type="evidence" value="ECO:0007669"/>
    <property type="project" value="TreeGrafter"/>
</dbReference>
<sequence length="768" mass="85080">CDQNMATARKNGVGIFFIYDHTMLQKEEDDLKDAILYFYPPFVEENDQCAMCGQLMGMSEFLSATISQSPPCIFALKKGKYCLKRIGNYSLGLEGNAGDSNDLLKQQLNFLYSSFVMYCGSITNIKNQYAGDHQGFLRELRGIWDILYPCASWHDSFLTQAFQIQPTLNIPKGKGELFLQASNILQSSQRRPGVLVGLIMYKNRVLCTQALPHLSRKLILVTPQLPCLPVDIAMDLPVGIRLVTIYLTNEEYSALGVKRNVSGRHCKTSKFVWTAHDSDHHPSSRAQSHGENSKRKEMEIIPEKMESMSAGEREKGYFSDASVESKKSRNQARRSSNLWTPADHPTQITQGFESPSEISPSVENTADQDVSISDLENDAPKKQGQKNLQQRIDQDSAQDSVLSNTVSSSDDSTRSVDPKNLSEGDSKSSQDQVNVDSKEITSKHEFLKDKDTANSSDIEIRIEHISGENRNVSTNLPEVSVIQAVEDLSLSRTPEILSDVDTVDTGLSGSESPETRTAEGSEVSSADQLKERLEFPGEVLPPGVGMLGDEMSDIAEERVPPSSVNSSIRSSVYSSFKSSQLDSLSSECTVQEEDVWYPKEDNLQDAILYVQGHSEISLLLLLESSCIPDSKTVQSLWKNALPQLADLDSSLRDTLDEDSIEGSMGTSCYLKYDSFFDSLTGNVLNPVTNQEEGFQKLASSIHCSFQENPNFTDILFQSQSAYCVGHRNDSEEMYATTHDVDSKGGKSLTSNDFSLISSVTSSKEISFL</sequence>
<dbReference type="GeneID" id="111132499"/>
<dbReference type="AlphaFoldDB" id="A0A8B8E8U7"/>
<dbReference type="InterPro" id="IPR043987">
    <property type="entry name" value="CCZ1/INTU/HSP4_longin_1"/>
</dbReference>
<organism evidence="3 4">
    <name type="scientific">Crassostrea virginica</name>
    <name type="common">Eastern oyster</name>
    <dbReference type="NCBI Taxonomy" id="6565"/>
    <lineage>
        <taxon>Eukaryota</taxon>
        <taxon>Metazoa</taxon>
        <taxon>Spiralia</taxon>
        <taxon>Lophotrochozoa</taxon>
        <taxon>Mollusca</taxon>
        <taxon>Bivalvia</taxon>
        <taxon>Autobranchia</taxon>
        <taxon>Pteriomorphia</taxon>
        <taxon>Ostreida</taxon>
        <taxon>Ostreoidea</taxon>
        <taxon>Ostreidae</taxon>
        <taxon>Crassostrea</taxon>
    </lineage>
</organism>
<protein>
    <submittedName>
        <fullName evidence="4">Hermansky-Pudlak syndrome 4 protein-like</fullName>
    </submittedName>
</protein>
<dbReference type="InterPro" id="IPR026091">
    <property type="entry name" value="HPS4"/>
</dbReference>
<evidence type="ECO:0000259" key="2">
    <source>
        <dbReference type="Pfam" id="PF19031"/>
    </source>
</evidence>
<dbReference type="RefSeq" id="XP_022336023.1">
    <property type="nucleotide sequence ID" value="XM_022480315.1"/>
</dbReference>
<evidence type="ECO:0000313" key="3">
    <source>
        <dbReference type="Proteomes" id="UP000694844"/>
    </source>
</evidence>
<feature type="compositionally biased region" description="Low complexity" evidence="1">
    <location>
        <begin position="399"/>
        <end position="410"/>
    </location>
</feature>
<feature type="compositionally biased region" description="Polar residues" evidence="1">
    <location>
        <begin position="385"/>
        <end position="398"/>
    </location>
</feature>
<proteinExistence type="predicted"/>
<feature type="compositionally biased region" description="Basic and acidic residues" evidence="1">
    <location>
        <begin position="411"/>
        <end position="428"/>
    </location>
</feature>
<keyword evidence="3" id="KW-1185">Reference proteome</keyword>
<reference evidence="4" key="1">
    <citation type="submission" date="2025-08" db="UniProtKB">
        <authorList>
            <consortium name="RefSeq"/>
        </authorList>
    </citation>
    <scope>IDENTIFICATION</scope>
    <source>
        <tissue evidence="4">Whole sample</tissue>
    </source>
</reference>
<dbReference type="KEGG" id="cvn:111132499"/>